<accession>A0A371G1G3</accession>
<feature type="non-terminal residue" evidence="1">
    <location>
        <position position="1"/>
    </location>
</feature>
<evidence type="ECO:0000313" key="1">
    <source>
        <dbReference type="EMBL" id="RDX84382.1"/>
    </source>
</evidence>
<name>A0A371G1G3_MUCPR</name>
<keyword evidence="2" id="KW-1185">Reference proteome</keyword>
<sequence length="270" mass="29988">MQLNKVADSLHPLVQLQIFPEPNIVFPHQYYLPHKNATHVEDTKTHRNKLTVTDSLVGRVELELEVLRRMIVVDGLSLFARSKREENRADGGVVIGDVIQVVQIGEGENGASSAAHLARGVVALHDHFGGDEDEEAEGPIGDAEAQDIADGICTLGIFLGFMRREDENEECSTRIRFISNFNFHASAIKTQHLEQCSLLKRHLLRGPQLGERQTEDLKVTCSIHVHRILIGCFVYFSHTKICIAGVVPRASYIGISQDMNAKAHVLLSNT</sequence>
<gene>
    <name evidence="1" type="ORF">CR513_34570</name>
</gene>
<organism evidence="1 2">
    <name type="scientific">Mucuna pruriens</name>
    <name type="common">Velvet bean</name>
    <name type="synonym">Dolichos pruriens</name>
    <dbReference type="NCBI Taxonomy" id="157652"/>
    <lineage>
        <taxon>Eukaryota</taxon>
        <taxon>Viridiplantae</taxon>
        <taxon>Streptophyta</taxon>
        <taxon>Embryophyta</taxon>
        <taxon>Tracheophyta</taxon>
        <taxon>Spermatophyta</taxon>
        <taxon>Magnoliopsida</taxon>
        <taxon>eudicotyledons</taxon>
        <taxon>Gunneridae</taxon>
        <taxon>Pentapetalae</taxon>
        <taxon>rosids</taxon>
        <taxon>fabids</taxon>
        <taxon>Fabales</taxon>
        <taxon>Fabaceae</taxon>
        <taxon>Papilionoideae</taxon>
        <taxon>50 kb inversion clade</taxon>
        <taxon>NPAAA clade</taxon>
        <taxon>indigoferoid/millettioid clade</taxon>
        <taxon>Phaseoleae</taxon>
        <taxon>Mucuna</taxon>
    </lineage>
</organism>
<dbReference type="EMBL" id="QJKJ01007064">
    <property type="protein sequence ID" value="RDX84382.1"/>
    <property type="molecule type" value="Genomic_DNA"/>
</dbReference>
<evidence type="ECO:0000313" key="2">
    <source>
        <dbReference type="Proteomes" id="UP000257109"/>
    </source>
</evidence>
<protein>
    <submittedName>
        <fullName evidence="1">Uncharacterized protein</fullName>
    </submittedName>
</protein>
<dbReference type="AlphaFoldDB" id="A0A371G1G3"/>
<comment type="caution">
    <text evidence="1">The sequence shown here is derived from an EMBL/GenBank/DDBJ whole genome shotgun (WGS) entry which is preliminary data.</text>
</comment>
<proteinExistence type="predicted"/>
<reference evidence="1" key="1">
    <citation type="submission" date="2018-05" db="EMBL/GenBank/DDBJ databases">
        <title>Draft genome of Mucuna pruriens seed.</title>
        <authorList>
            <person name="Nnadi N.E."/>
            <person name="Vos R."/>
            <person name="Hasami M.H."/>
            <person name="Devisetty U.K."/>
            <person name="Aguiy J.C."/>
        </authorList>
    </citation>
    <scope>NUCLEOTIDE SEQUENCE [LARGE SCALE GENOMIC DNA]</scope>
    <source>
        <strain evidence="1">JCA_2017</strain>
    </source>
</reference>
<dbReference type="Proteomes" id="UP000257109">
    <property type="component" value="Unassembled WGS sequence"/>
</dbReference>